<organism evidence="1 2">
    <name type="scientific">Quercus lobata</name>
    <name type="common">Valley oak</name>
    <dbReference type="NCBI Taxonomy" id="97700"/>
    <lineage>
        <taxon>Eukaryota</taxon>
        <taxon>Viridiplantae</taxon>
        <taxon>Streptophyta</taxon>
        <taxon>Embryophyta</taxon>
        <taxon>Tracheophyta</taxon>
        <taxon>Spermatophyta</taxon>
        <taxon>Magnoliopsida</taxon>
        <taxon>eudicotyledons</taxon>
        <taxon>Gunneridae</taxon>
        <taxon>Pentapetalae</taxon>
        <taxon>rosids</taxon>
        <taxon>fabids</taxon>
        <taxon>Fagales</taxon>
        <taxon>Fagaceae</taxon>
        <taxon>Quercus</taxon>
    </lineage>
</organism>
<keyword evidence="2" id="KW-1185">Reference proteome</keyword>
<dbReference type="AlphaFoldDB" id="A0A7N2LMH8"/>
<reference evidence="1" key="2">
    <citation type="submission" date="2021-01" db="UniProtKB">
        <authorList>
            <consortium name="EnsemblPlants"/>
        </authorList>
    </citation>
    <scope>IDENTIFICATION</scope>
</reference>
<protein>
    <submittedName>
        <fullName evidence="1">Uncharacterized protein</fullName>
    </submittedName>
</protein>
<evidence type="ECO:0000313" key="2">
    <source>
        <dbReference type="Proteomes" id="UP000594261"/>
    </source>
</evidence>
<dbReference type="Proteomes" id="UP000594261">
    <property type="component" value="Chromosome 5"/>
</dbReference>
<accession>A0A7N2LMH8</accession>
<dbReference type="EMBL" id="LRBV02000005">
    <property type="status" value="NOT_ANNOTATED_CDS"/>
    <property type="molecule type" value="Genomic_DNA"/>
</dbReference>
<proteinExistence type="predicted"/>
<sequence length="90" mass="10171">MIWCDNVSALAIASNPVFLTRIYKDLKVKYISSQDQIADVLTKGLPYQKQTHGYFGVHLFEGVHQNPSFVLVAHFSGSAWEEGIEWNGKE</sequence>
<dbReference type="Gramene" id="QL05p003836:mrna">
    <property type="protein sequence ID" value="QL05p003836:mrna"/>
    <property type="gene ID" value="QL05p003836"/>
</dbReference>
<reference evidence="1 2" key="1">
    <citation type="journal article" date="2016" name="G3 (Bethesda)">
        <title>First Draft Assembly and Annotation of the Genome of a California Endemic Oak Quercus lobata Nee (Fagaceae).</title>
        <authorList>
            <person name="Sork V.L."/>
            <person name="Fitz-Gibbon S.T."/>
            <person name="Puiu D."/>
            <person name="Crepeau M."/>
            <person name="Gugger P.F."/>
            <person name="Sherman R."/>
            <person name="Stevens K."/>
            <person name="Langley C.H."/>
            <person name="Pellegrini M."/>
            <person name="Salzberg S.L."/>
        </authorList>
    </citation>
    <scope>NUCLEOTIDE SEQUENCE [LARGE SCALE GENOMIC DNA]</scope>
    <source>
        <strain evidence="1 2">cv. SW786</strain>
    </source>
</reference>
<name>A0A7N2LMH8_QUELO</name>
<evidence type="ECO:0000313" key="1">
    <source>
        <dbReference type="EnsemblPlants" id="QL05p003836:mrna"/>
    </source>
</evidence>
<dbReference type="EnsemblPlants" id="QL05p003836:mrna">
    <property type="protein sequence ID" value="QL05p003836:mrna"/>
    <property type="gene ID" value="QL05p003836"/>
</dbReference>
<dbReference type="InParanoid" id="A0A7N2LMH8"/>